<accession>A0A2U0I3H9</accession>
<protein>
    <submittedName>
        <fullName evidence="3">Alcohol dehydrogenase</fullName>
    </submittedName>
</protein>
<dbReference type="OrthoDB" id="9773828at2"/>
<dbReference type="GO" id="GO:0016491">
    <property type="term" value="F:oxidoreductase activity"/>
    <property type="evidence" value="ECO:0007669"/>
    <property type="project" value="UniProtKB-KW"/>
</dbReference>
<dbReference type="PRINTS" id="PR00069">
    <property type="entry name" value="ALDKETRDTASE"/>
</dbReference>
<dbReference type="InterPro" id="IPR023210">
    <property type="entry name" value="NADP_OxRdtase_dom"/>
</dbReference>
<dbReference type="InterPro" id="IPR020471">
    <property type="entry name" value="AKR"/>
</dbReference>
<evidence type="ECO:0000259" key="2">
    <source>
        <dbReference type="Pfam" id="PF00248"/>
    </source>
</evidence>
<dbReference type="PANTHER" id="PTHR43364">
    <property type="entry name" value="NADH-SPECIFIC METHYLGLYOXAL REDUCTASE-RELATED"/>
    <property type="match status" value="1"/>
</dbReference>
<dbReference type="InterPro" id="IPR050523">
    <property type="entry name" value="AKR_Detox_Biosynth"/>
</dbReference>
<dbReference type="Proteomes" id="UP000245962">
    <property type="component" value="Unassembled WGS sequence"/>
</dbReference>
<sequence length="315" mass="35248">MKKIALGNTQLKISPIIFGGNVFGWTLNEKESFKMLDAIFELGINCIDTADVYSRWYNGNTGGESEKIIGKWMKERGNRDMMVICTKAGMDMGQGGIDISEKHLKKSIDDSLNRLQTDYVDLYYAHKDDESTPPEETLGTFKKLINEKRVRYIGASNFSSERLRQSLLVAEENGLPAYTVYQPEYNLVERSKLEGAIEEVCNDFNLGVATYFSLASGLLTGKYNSQEAVENSSRTDYVKKHWNQKTRSIIHAVTEIAKNHSVSPAAVSLAWLLQNPRVTAPIVSATKKEHLDAFAQAVNLELSNSEMETLNNISA</sequence>
<evidence type="ECO:0000313" key="4">
    <source>
        <dbReference type="Proteomes" id="UP000245962"/>
    </source>
</evidence>
<dbReference type="PANTHER" id="PTHR43364:SF6">
    <property type="entry name" value="OXIDOREDUCTASE-RELATED"/>
    <property type="match status" value="1"/>
</dbReference>
<keyword evidence="1" id="KW-0560">Oxidoreductase</keyword>
<dbReference type="SUPFAM" id="SSF51430">
    <property type="entry name" value="NAD(P)-linked oxidoreductase"/>
    <property type="match status" value="1"/>
</dbReference>
<dbReference type="AlphaFoldDB" id="A0A2U0I3H9"/>
<dbReference type="RefSeq" id="WP_116693670.1">
    <property type="nucleotide sequence ID" value="NZ_QEHR01000003.1"/>
</dbReference>
<dbReference type="CDD" id="cd19081">
    <property type="entry name" value="AKR_AKR9C1"/>
    <property type="match status" value="1"/>
</dbReference>
<feature type="domain" description="NADP-dependent oxidoreductase" evidence="2">
    <location>
        <begin position="15"/>
        <end position="313"/>
    </location>
</feature>
<dbReference type="Gene3D" id="3.20.20.100">
    <property type="entry name" value="NADP-dependent oxidoreductase domain"/>
    <property type="match status" value="1"/>
</dbReference>
<evidence type="ECO:0000256" key="1">
    <source>
        <dbReference type="ARBA" id="ARBA00023002"/>
    </source>
</evidence>
<dbReference type="InterPro" id="IPR036812">
    <property type="entry name" value="NAD(P)_OxRdtase_dom_sf"/>
</dbReference>
<evidence type="ECO:0000313" key="3">
    <source>
        <dbReference type="EMBL" id="PVW15648.1"/>
    </source>
</evidence>
<gene>
    <name evidence="3" type="ORF">DDV96_05090</name>
</gene>
<name>A0A2U0I3H9_9FLAO</name>
<keyword evidence="4" id="KW-1185">Reference proteome</keyword>
<dbReference type="GO" id="GO:0005829">
    <property type="term" value="C:cytosol"/>
    <property type="evidence" value="ECO:0007669"/>
    <property type="project" value="UniProtKB-ARBA"/>
</dbReference>
<reference evidence="3 4" key="1">
    <citation type="submission" date="2018-04" db="EMBL/GenBank/DDBJ databases">
        <title>Marixanthomonas spongiae HN-E44 sp. nov., isolated from a marine sponge.</title>
        <authorList>
            <person name="Luo L."/>
            <person name="Zhuang L."/>
        </authorList>
    </citation>
    <scope>NUCLEOTIDE SEQUENCE [LARGE SCALE GENOMIC DNA]</scope>
    <source>
        <strain evidence="3 4">HN-E44</strain>
    </source>
</reference>
<dbReference type="FunFam" id="3.20.20.100:FF:000004">
    <property type="entry name" value="Oxidoreductase, aldo/keto reductase"/>
    <property type="match status" value="1"/>
</dbReference>
<comment type="caution">
    <text evidence="3">The sequence shown here is derived from an EMBL/GenBank/DDBJ whole genome shotgun (WGS) entry which is preliminary data.</text>
</comment>
<dbReference type="EMBL" id="QEHR01000003">
    <property type="protein sequence ID" value="PVW15648.1"/>
    <property type="molecule type" value="Genomic_DNA"/>
</dbReference>
<organism evidence="3 4">
    <name type="scientific">Marixanthomonas spongiae</name>
    <dbReference type="NCBI Taxonomy" id="2174845"/>
    <lineage>
        <taxon>Bacteria</taxon>
        <taxon>Pseudomonadati</taxon>
        <taxon>Bacteroidota</taxon>
        <taxon>Flavobacteriia</taxon>
        <taxon>Flavobacteriales</taxon>
        <taxon>Flavobacteriaceae</taxon>
        <taxon>Marixanthomonas</taxon>
    </lineage>
</organism>
<proteinExistence type="predicted"/>
<dbReference type="Pfam" id="PF00248">
    <property type="entry name" value="Aldo_ket_red"/>
    <property type="match status" value="1"/>
</dbReference>